<gene>
    <name evidence="1" type="ORF">V5G21_00485</name>
</gene>
<dbReference type="InterPro" id="IPR010878">
    <property type="entry name" value="Gp111"/>
</dbReference>
<dbReference type="Pfam" id="PF07410">
    <property type="entry name" value="Phage_Gp111"/>
    <property type="match status" value="1"/>
</dbReference>
<keyword evidence="2" id="KW-1185">Reference proteome</keyword>
<dbReference type="EMBL" id="CP144921">
    <property type="protein sequence ID" value="WWA30305.1"/>
    <property type="molecule type" value="Genomic_DNA"/>
</dbReference>
<proteinExistence type="predicted"/>
<name>A0ABZ2CY76_9BACI</name>
<dbReference type="Proteomes" id="UP001341136">
    <property type="component" value="Chromosome"/>
</dbReference>
<organism evidence="1 2">
    <name type="scientific">Shouchella rhizosphaerae</name>
    <dbReference type="NCBI Taxonomy" id="866786"/>
    <lineage>
        <taxon>Bacteria</taxon>
        <taxon>Bacillati</taxon>
        <taxon>Bacillota</taxon>
        <taxon>Bacilli</taxon>
        <taxon>Bacillales</taxon>
        <taxon>Bacillaceae</taxon>
        <taxon>Shouchella</taxon>
    </lineage>
</organism>
<evidence type="ECO:0000313" key="2">
    <source>
        <dbReference type="Proteomes" id="UP001341136"/>
    </source>
</evidence>
<sequence length="123" mass="13918">MKNVMTRAWEIAKAGAAKFGGKVKEYFASALKMAWAETRKATIVTSSGSRKHKSWVAKIVGKHPKFKLERQFLVEQDDEWADKTFVVTDGFYDVCDGGTRYFVRVTGGQVERVEEYEVMEAVA</sequence>
<dbReference type="RefSeq" id="WP_338465067.1">
    <property type="nucleotide sequence ID" value="NZ_CP144921.1"/>
</dbReference>
<protein>
    <submittedName>
        <fullName evidence="1">Uncharacterized protein</fullName>
    </submittedName>
</protein>
<reference evidence="1 2" key="1">
    <citation type="submission" date="2024-01" db="EMBL/GenBank/DDBJ databases">
        <title>Culturomics analysis of mouse respiratory tract.</title>
        <authorList>
            <person name="Phillips A.M."/>
            <person name="Collette N.M."/>
            <person name="Mageeney C.M."/>
            <person name="Sinha A."/>
            <person name="Hern K.E."/>
            <person name="Arkin A.P."/>
            <person name="Williams K.P."/>
            <person name="Branda S."/>
        </authorList>
    </citation>
    <scope>NUCLEOTIDE SEQUENCE [LARGE SCALE GENOMIC DNA]</scope>
    <source>
        <strain evidence="1 2">CP20</strain>
    </source>
</reference>
<evidence type="ECO:0000313" key="1">
    <source>
        <dbReference type="EMBL" id="WWA30305.1"/>
    </source>
</evidence>
<accession>A0ABZ2CY76</accession>